<gene>
    <name evidence="1" type="ORF">J1605_019823</name>
</gene>
<evidence type="ECO:0008006" key="3">
    <source>
        <dbReference type="Google" id="ProtNLM"/>
    </source>
</evidence>
<comment type="caution">
    <text evidence="1">The sequence shown here is derived from an EMBL/GenBank/DDBJ whole genome shotgun (WGS) entry which is preliminary data.</text>
</comment>
<keyword evidence="2" id="KW-1185">Reference proteome</keyword>
<dbReference type="GO" id="GO:0016020">
    <property type="term" value="C:membrane"/>
    <property type="evidence" value="ECO:0007669"/>
    <property type="project" value="TreeGrafter"/>
</dbReference>
<organism evidence="1 2">
    <name type="scientific">Eschrichtius robustus</name>
    <name type="common">California gray whale</name>
    <name type="synonym">Eschrichtius gibbosus</name>
    <dbReference type="NCBI Taxonomy" id="9764"/>
    <lineage>
        <taxon>Eukaryota</taxon>
        <taxon>Metazoa</taxon>
        <taxon>Chordata</taxon>
        <taxon>Craniata</taxon>
        <taxon>Vertebrata</taxon>
        <taxon>Euteleostomi</taxon>
        <taxon>Mammalia</taxon>
        <taxon>Eutheria</taxon>
        <taxon>Laurasiatheria</taxon>
        <taxon>Artiodactyla</taxon>
        <taxon>Whippomorpha</taxon>
        <taxon>Cetacea</taxon>
        <taxon>Mysticeti</taxon>
        <taxon>Eschrichtiidae</taxon>
        <taxon>Eschrichtius</taxon>
    </lineage>
</organism>
<dbReference type="PANTHER" id="PTHR16592:SF2">
    <property type="entry name" value="ASTROTACTIN-2"/>
    <property type="match status" value="1"/>
</dbReference>
<name>A0AB34HPX9_ESCRO</name>
<dbReference type="EMBL" id="JAIQCJ010001090">
    <property type="protein sequence ID" value="KAJ8792604.1"/>
    <property type="molecule type" value="Genomic_DNA"/>
</dbReference>
<dbReference type="InterPro" id="IPR026995">
    <property type="entry name" value="Astrotactin"/>
</dbReference>
<dbReference type="GO" id="GO:0001764">
    <property type="term" value="P:neuron migration"/>
    <property type="evidence" value="ECO:0007669"/>
    <property type="project" value="InterPro"/>
</dbReference>
<dbReference type="GO" id="GO:0007158">
    <property type="term" value="P:neuron cell-cell adhesion"/>
    <property type="evidence" value="ECO:0007669"/>
    <property type="project" value="TreeGrafter"/>
</dbReference>
<accession>A0AB34HPX9</accession>
<dbReference type="PANTHER" id="PTHR16592">
    <property type="entry name" value="ASTROTACTIN-1-LIKE"/>
    <property type="match status" value="1"/>
</dbReference>
<dbReference type="GO" id="GO:0005768">
    <property type="term" value="C:endosome"/>
    <property type="evidence" value="ECO:0007669"/>
    <property type="project" value="TreeGrafter"/>
</dbReference>
<dbReference type="Proteomes" id="UP001159641">
    <property type="component" value="Unassembled WGS sequence"/>
</dbReference>
<protein>
    <recommendedName>
        <fullName evidence="3">Astrotactin-2</fullName>
    </recommendedName>
</protein>
<dbReference type="AlphaFoldDB" id="A0AB34HPX9"/>
<evidence type="ECO:0000313" key="2">
    <source>
        <dbReference type="Proteomes" id="UP001159641"/>
    </source>
</evidence>
<evidence type="ECO:0000313" key="1">
    <source>
        <dbReference type="EMBL" id="KAJ8792604.1"/>
    </source>
</evidence>
<proteinExistence type="predicted"/>
<sequence length="167" mass="18727">MGETTELGSKKELKSMPFITYLSGLLTAQMLSDDQLISGVEIRCEEKGRCPSTCHLCRRPGKEQLSPTPVLLEISRVVPLYTLIQDNGTKEGESQLWNHKSGSRETPEEAVEASSKYQGLSDQCRVSADKKKQHVGSAPGFGERGYEYPYLRLFLGHTRLIFEVARY</sequence>
<reference evidence="1 2" key="1">
    <citation type="submission" date="2022-11" db="EMBL/GenBank/DDBJ databases">
        <title>Whole genome sequence of Eschrichtius robustus ER-17-0199.</title>
        <authorList>
            <person name="Bruniche-Olsen A."/>
            <person name="Black A.N."/>
            <person name="Fields C.J."/>
            <person name="Walden K."/>
            <person name="Dewoody J.A."/>
        </authorList>
    </citation>
    <scope>NUCLEOTIDE SEQUENCE [LARGE SCALE GENOMIC DNA]</scope>
    <source>
        <strain evidence="1">ER-17-0199</strain>
        <tissue evidence="1">Blubber</tissue>
    </source>
</reference>
<dbReference type="GO" id="GO:0043533">
    <property type="term" value="F:inositol 1,3,4,5 tetrakisphosphate binding"/>
    <property type="evidence" value="ECO:0007669"/>
    <property type="project" value="TreeGrafter"/>
</dbReference>